<name>A0A8H4KR57_9HYPO</name>
<dbReference type="EMBL" id="JAADJG010000135">
    <property type="protein sequence ID" value="KAF4454074.1"/>
    <property type="molecule type" value="Genomic_DNA"/>
</dbReference>
<evidence type="ECO:0000256" key="2">
    <source>
        <dbReference type="ARBA" id="ARBA00022771"/>
    </source>
</evidence>
<keyword evidence="6" id="KW-1185">Reference proteome</keyword>
<keyword evidence="2" id="KW-0863">Zinc-finger</keyword>
<sequence>MVNRETKDGEPKSSMYPELHSYVALSLEEDDPVYTFREQYQKTDIKRVFDTKVIGKFFCHRSQCGNREWHSNSIAIRIREYHGNQYNVQVYHQQCSKCKKPTRAKLDKPIYADRVAYRIKKWNGIEAEQLKLDVETNGAHRAELCERCQKGHCGKKRRGDKNDASWE</sequence>
<accession>A0A8H4KR57</accession>
<dbReference type="Pfam" id="PF13695">
    <property type="entry name" value="Zn_ribbon_3CxxC"/>
    <property type="match status" value="1"/>
</dbReference>
<proteinExistence type="predicted"/>
<dbReference type="AlphaFoldDB" id="A0A8H4KR57"/>
<dbReference type="InterPro" id="IPR027377">
    <property type="entry name" value="ZAR1/RTP1-5-like_Znf-3CxxC"/>
</dbReference>
<dbReference type="GO" id="GO:0008270">
    <property type="term" value="F:zinc ion binding"/>
    <property type="evidence" value="ECO:0007669"/>
    <property type="project" value="UniProtKB-KW"/>
</dbReference>
<evidence type="ECO:0000313" key="5">
    <source>
        <dbReference type="EMBL" id="KAF4454074.1"/>
    </source>
</evidence>
<evidence type="ECO:0000256" key="3">
    <source>
        <dbReference type="ARBA" id="ARBA00022833"/>
    </source>
</evidence>
<dbReference type="OrthoDB" id="8121437at2759"/>
<organism evidence="5 6">
    <name type="scientific">Fusarium austroafricanum</name>
    <dbReference type="NCBI Taxonomy" id="2364996"/>
    <lineage>
        <taxon>Eukaryota</taxon>
        <taxon>Fungi</taxon>
        <taxon>Dikarya</taxon>
        <taxon>Ascomycota</taxon>
        <taxon>Pezizomycotina</taxon>
        <taxon>Sordariomycetes</taxon>
        <taxon>Hypocreomycetidae</taxon>
        <taxon>Hypocreales</taxon>
        <taxon>Nectriaceae</taxon>
        <taxon>Fusarium</taxon>
        <taxon>Fusarium concolor species complex</taxon>
    </lineage>
</organism>
<dbReference type="Proteomes" id="UP000605986">
    <property type="component" value="Unassembled WGS sequence"/>
</dbReference>
<evidence type="ECO:0000313" key="6">
    <source>
        <dbReference type="Proteomes" id="UP000605986"/>
    </source>
</evidence>
<keyword evidence="3" id="KW-0862">Zinc</keyword>
<protein>
    <recommendedName>
        <fullName evidence="4">3CxxC-type domain-containing protein</fullName>
    </recommendedName>
</protein>
<evidence type="ECO:0000259" key="4">
    <source>
        <dbReference type="SMART" id="SM01328"/>
    </source>
</evidence>
<gene>
    <name evidence="5" type="ORF">F53441_3359</name>
</gene>
<comment type="caution">
    <text evidence="5">The sequence shown here is derived from an EMBL/GenBank/DDBJ whole genome shotgun (WGS) entry which is preliminary data.</text>
</comment>
<feature type="domain" description="3CxxC-type" evidence="4">
    <location>
        <begin position="52"/>
        <end position="151"/>
    </location>
</feature>
<keyword evidence="1" id="KW-0479">Metal-binding</keyword>
<dbReference type="SMART" id="SM01328">
    <property type="entry name" value="zf-3CxxC"/>
    <property type="match status" value="1"/>
</dbReference>
<reference evidence="5" key="1">
    <citation type="submission" date="2020-01" db="EMBL/GenBank/DDBJ databases">
        <title>Identification and distribution of gene clusters putatively required for synthesis of sphingolipid metabolism inhibitors in phylogenetically diverse species of the filamentous fungus Fusarium.</title>
        <authorList>
            <person name="Kim H.-S."/>
            <person name="Busman M."/>
            <person name="Brown D.W."/>
            <person name="Divon H."/>
            <person name="Uhlig S."/>
            <person name="Proctor R.H."/>
        </authorList>
    </citation>
    <scope>NUCLEOTIDE SEQUENCE</scope>
    <source>
        <strain evidence="5">NRRL 53441</strain>
    </source>
</reference>
<evidence type="ECO:0000256" key="1">
    <source>
        <dbReference type="ARBA" id="ARBA00022723"/>
    </source>
</evidence>